<sequence>MGVTVRRAPSGVVSLLLLALAGCGGGSSVPVADAPTSDVGESRAEIRIANSLSTDALVLNALSTNALANRMLATQKLQDLFSASGGDAYIRKQLHDPDAQTFMSYLVSCALGPNQVLWYYNPRGPTPGPGVWQGKAGLCTQWLTSAPTPECLNRVSACLLARNNAFGRRVELSIRGEVTGNPSVFYLEPVSQPAEYDPTTATKLPSFTACQAGETGAQRDCGWTPDGIGSCLAGSQVWVGAGGAVSCPGPALGASTGARMALRVCSGVVGCGTGSDTLLGESETSCSATGPVVGFTCPAEGFFSVMTAPYDSNESGSASVAADPAEVAAYPLSEAEVFGVREGAFYGNIFDSKALATQVYVEEVRQGDITRYRVVGDDAVVDGAIYLRMYSCYDPQWSNGAAYSSHRVCALPGTGANCASKVAGPCWGSTQGAGRCEINDGPEVPGDGDYERCRDPFGGLWKEPVTTFLHDACGPVKDERVRKLCSRTIRTSKER</sequence>
<dbReference type="EMBL" id="FOIB01000018">
    <property type="protein sequence ID" value="SEU42061.1"/>
    <property type="molecule type" value="Genomic_DNA"/>
</dbReference>
<dbReference type="EMBL" id="BJXR01000075">
    <property type="protein sequence ID" value="GEN13158.1"/>
    <property type="molecule type" value="Genomic_DNA"/>
</dbReference>
<evidence type="ECO:0000313" key="5">
    <source>
        <dbReference type="Proteomes" id="UP000321514"/>
    </source>
</evidence>
<feature type="chain" id="PRO_5022781617" description="Lipoprotein" evidence="1">
    <location>
        <begin position="22"/>
        <end position="495"/>
    </location>
</feature>
<evidence type="ECO:0000313" key="3">
    <source>
        <dbReference type="EMBL" id="SEU42061.1"/>
    </source>
</evidence>
<keyword evidence="1" id="KW-0732">Signal</keyword>
<comment type="caution">
    <text evidence="2">The sequence shown here is derived from an EMBL/GenBank/DDBJ whole genome shotgun (WGS) entry which is preliminary data.</text>
</comment>
<keyword evidence="4" id="KW-1185">Reference proteome</keyword>
<dbReference type="STRING" id="1334629.MFUL124B02_19235"/>
<evidence type="ECO:0008006" key="6">
    <source>
        <dbReference type="Google" id="ProtNLM"/>
    </source>
</evidence>
<gene>
    <name evidence="2" type="ORF">MFU01_81950</name>
    <name evidence="3" type="ORF">SAMN05443572_11840</name>
</gene>
<proteinExistence type="predicted"/>
<reference evidence="2 5" key="2">
    <citation type="submission" date="2019-07" db="EMBL/GenBank/DDBJ databases">
        <title>Whole genome shotgun sequence of Myxococcus fulvus NBRC 100333.</title>
        <authorList>
            <person name="Hosoyama A."/>
            <person name="Uohara A."/>
            <person name="Ohji S."/>
            <person name="Ichikawa N."/>
        </authorList>
    </citation>
    <scope>NUCLEOTIDE SEQUENCE [LARGE SCALE GENOMIC DNA]</scope>
    <source>
        <strain evidence="2 5">NBRC 100333</strain>
    </source>
</reference>
<organism evidence="2 5">
    <name type="scientific">Myxococcus fulvus</name>
    <dbReference type="NCBI Taxonomy" id="33"/>
    <lineage>
        <taxon>Bacteria</taxon>
        <taxon>Pseudomonadati</taxon>
        <taxon>Myxococcota</taxon>
        <taxon>Myxococcia</taxon>
        <taxon>Myxococcales</taxon>
        <taxon>Cystobacterineae</taxon>
        <taxon>Myxococcaceae</taxon>
        <taxon>Myxococcus</taxon>
    </lineage>
</organism>
<protein>
    <recommendedName>
        <fullName evidence="6">Lipoprotein</fullName>
    </recommendedName>
</protein>
<dbReference type="AlphaFoldDB" id="A0A511TIW6"/>
<dbReference type="Proteomes" id="UP000321514">
    <property type="component" value="Unassembled WGS sequence"/>
</dbReference>
<evidence type="ECO:0000256" key="1">
    <source>
        <dbReference type="SAM" id="SignalP"/>
    </source>
</evidence>
<dbReference type="Proteomes" id="UP000183760">
    <property type="component" value="Unassembled WGS sequence"/>
</dbReference>
<feature type="signal peptide" evidence="1">
    <location>
        <begin position="1"/>
        <end position="21"/>
    </location>
</feature>
<dbReference type="PROSITE" id="PS51257">
    <property type="entry name" value="PROKAR_LIPOPROTEIN"/>
    <property type="match status" value="1"/>
</dbReference>
<reference evidence="3 4" key="1">
    <citation type="submission" date="2016-10" db="EMBL/GenBank/DDBJ databases">
        <authorList>
            <person name="Varghese N."/>
            <person name="Submissions S."/>
        </authorList>
    </citation>
    <scope>NUCLEOTIDE SEQUENCE [LARGE SCALE GENOMIC DNA]</scope>
    <source>
        <strain evidence="3 4">DSM 16525</strain>
    </source>
</reference>
<name>A0A511TIW6_MYXFU</name>
<accession>A0A511TIW6</accession>
<evidence type="ECO:0000313" key="2">
    <source>
        <dbReference type="EMBL" id="GEN13158.1"/>
    </source>
</evidence>
<dbReference type="RefSeq" id="WP_074959304.1">
    <property type="nucleotide sequence ID" value="NZ_BJXR01000075.1"/>
</dbReference>
<dbReference type="OrthoDB" id="5482852at2"/>
<evidence type="ECO:0000313" key="4">
    <source>
        <dbReference type="Proteomes" id="UP000183760"/>
    </source>
</evidence>